<comment type="caution">
    <text evidence="1">The sequence shown here is derived from an EMBL/GenBank/DDBJ whole genome shotgun (WGS) entry which is preliminary data.</text>
</comment>
<proteinExistence type="predicted"/>
<name>A0ABC8REF1_9AQUA</name>
<dbReference type="AlphaFoldDB" id="A0ABC8REF1"/>
<dbReference type="Proteomes" id="UP001642360">
    <property type="component" value="Unassembled WGS sequence"/>
</dbReference>
<protein>
    <submittedName>
        <fullName evidence="1">Uncharacterized protein</fullName>
    </submittedName>
</protein>
<gene>
    <name evidence="1" type="ORF">ILEXP_LOCUS10363</name>
</gene>
<evidence type="ECO:0000313" key="1">
    <source>
        <dbReference type="EMBL" id="CAK9142682.1"/>
    </source>
</evidence>
<sequence>MNSFSHLRSFFGGVILRQRSAFVRDRLLHGSGLRRRCGVERMGIMRDGHQEKEVEEKVQFNDYKKAQDMYRVRE</sequence>
<keyword evidence="2" id="KW-1185">Reference proteome</keyword>
<reference evidence="1 2" key="1">
    <citation type="submission" date="2024-02" db="EMBL/GenBank/DDBJ databases">
        <authorList>
            <person name="Vignale AGUSTIN F."/>
            <person name="Sosa J E."/>
            <person name="Modenutti C."/>
        </authorList>
    </citation>
    <scope>NUCLEOTIDE SEQUENCE [LARGE SCALE GENOMIC DNA]</scope>
</reference>
<dbReference type="EMBL" id="CAUOFW020001246">
    <property type="protein sequence ID" value="CAK9142682.1"/>
    <property type="molecule type" value="Genomic_DNA"/>
</dbReference>
<evidence type="ECO:0000313" key="2">
    <source>
        <dbReference type="Proteomes" id="UP001642360"/>
    </source>
</evidence>
<accession>A0ABC8REF1</accession>
<organism evidence="1 2">
    <name type="scientific">Ilex paraguariensis</name>
    <name type="common">yerba mate</name>
    <dbReference type="NCBI Taxonomy" id="185542"/>
    <lineage>
        <taxon>Eukaryota</taxon>
        <taxon>Viridiplantae</taxon>
        <taxon>Streptophyta</taxon>
        <taxon>Embryophyta</taxon>
        <taxon>Tracheophyta</taxon>
        <taxon>Spermatophyta</taxon>
        <taxon>Magnoliopsida</taxon>
        <taxon>eudicotyledons</taxon>
        <taxon>Gunneridae</taxon>
        <taxon>Pentapetalae</taxon>
        <taxon>asterids</taxon>
        <taxon>campanulids</taxon>
        <taxon>Aquifoliales</taxon>
        <taxon>Aquifoliaceae</taxon>
        <taxon>Ilex</taxon>
    </lineage>
</organism>